<dbReference type="RefSeq" id="WP_301243398.1">
    <property type="nucleotide sequence ID" value="NZ_JAROCD010000001.1"/>
</dbReference>
<proteinExistence type="predicted"/>
<sequence>MILRFGVKNGKPKKRSATIVVERFFVFGLWSEGLTMQIIIPRRRLFFNQFPQAMIRSFD</sequence>
<keyword evidence="1" id="KW-0472">Membrane</keyword>
<keyword evidence="1" id="KW-1133">Transmembrane helix</keyword>
<feature type="transmembrane region" description="Helical" evidence="1">
    <location>
        <begin position="20"/>
        <end position="40"/>
    </location>
</feature>
<keyword evidence="3" id="KW-1185">Reference proteome</keyword>
<evidence type="ECO:0000256" key="1">
    <source>
        <dbReference type="SAM" id="Phobius"/>
    </source>
</evidence>
<reference evidence="2" key="1">
    <citation type="submission" date="2023-03" db="EMBL/GenBank/DDBJ databases">
        <title>MT1 and MT2 Draft Genomes of Novel Species.</title>
        <authorList>
            <person name="Venkateswaran K."/>
        </authorList>
    </citation>
    <scope>NUCLEOTIDE SEQUENCE</scope>
    <source>
        <strain evidence="2">F6_3S_P_1C</strain>
    </source>
</reference>
<keyword evidence="1" id="KW-0812">Transmembrane</keyword>
<comment type="caution">
    <text evidence="2">The sequence shown here is derived from an EMBL/GenBank/DDBJ whole genome shotgun (WGS) entry which is preliminary data.</text>
</comment>
<dbReference type="Proteomes" id="UP001174205">
    <property type="component" value="Unassembled WGS sequence"/>
</dbReference>
<protein>
    <submittedName>
        <fullName evidence="2">Uncharacterized protein</fullName>
    </submittedName>
</protein>
<name>A0ABT8J3S3_9BACL</name>
<accession>A0ABT8J3S3</accession>
<dbReference type="EMBL" id="JAROCD010000001">
    <property type="protein sequence ID" value="MDN4599734.1"/>
    <property type="molecule type" value="Genomic_DNA"/>
</dbReference>
<gene>
    <name evidence="2" type="ORF">P5G61_00720</name>
</gene>
<evidence type="ECO:0000313" key="3">
    <source>
        <dbReference type="Proteomes" id="UP001174205"/>
    </source>
</evidence>
<organism evidence="2 3">
    <name type="scientific">Paenibacillus vandeheii</name>
    <dbReference type="NCBI Taxonomy" id="3035917"/>
    <lineage>
        <taxon>Bacteria</taxon>
        <taxon>Bacillati</taxon>
        <taxon>Bacillota</taxon>
        <taxon>Bacilli</taxon>
        <taxon>Bacillales</taxon>
        <taxon>Paenibacillaceae</taxon>
        <taxon>Paenibacillus</taxon>
    </lineage>
</organism>
<evidence type="ECO:0000313" key="2">
    <source>
        <dbReference type="EMBL" id="MDN4599734.1"/>
    </source>
</evidence>